<feature type="compositionally biased region" description="Low complexity" evidence="1">
    <location>
        <begin position="50"/>
        <end position="64"/>
    </location>
</feature>
<sequence length="197" mass="22353">MSGSKKIKKPLSIKVHKSVNKEVISAHKTKLSHPKPTKSQAPILSHVSKKPLALPPSSSQPSQKFTRNLLSSHADYTLSPSPSPTESPYCSPIQSQLFDNAPNSERNLYHPHSSDENHQDESLTQEVPFDKEFNPCTAIRHLTTAIKSKFSEICHAWGHGSDQTRDLWFSEFKKYCMWDPQHNERVLQIFRLKGVLD</sequence>
<feature type="compositionally biased region" description="Polar residues" evidence="1">
    <location>
        <begin position="93"/>
        <end position="106"/>
    </location>
</feature>
<gene>
    <name evidence="2" type="ORF">Ahy_A03g013599</name>
</gene>
<accession>A0A445DVX0</accession>
<feature type="compositionally biased region" description="Basic and acidic residues" evidence="1">
    <location>
        <begin position="112"/>
        <end position="121"/>
    </location>
</feature>
<evidence type="ECO:0000313" key="3">
    <source>
        <dbReference type="Proteomes" id="UP000289738"/>
    </source>
</evidence>
<feature type="region of interest" description="Disordered" evidence="1">
    <location>
        <begin position="23"/>
        <end position="124"/>
    </location>
</feature>
<name>A0A445DVX0_ARAHY</name>
<dbReference type="AlphaFoldDB" id="A0A445DVX0"/>
<comment type="caution">
    <text evidence="2">The sequence shown here is derived from an EMBL/GenBank/DDBJ whole genome shotgun (WGS) entry which is preliminary data.</text>
</comment>
<proteinExistence type="predicted"/>
<dbReference type="EMBL" id="SDMP01000003">
    <property type="protein sequence ID" value="RYR67277.1"/>
    <property type="molecule type" value="Genomic_DNA"/>
</dbReference>
<keyword evidence="3" id="KW-1185">Reference proteome</keyword>
<evidence type="ECO:0000313" key="2">
    <source>
        <dbReference type="EMBL" id="RYR67277.1"/>
    </source>
</evidence>
<dbReference type="Proteomes" id="UP000289738">
    <property type="component" value="Chromosome A03"/>
</dbReference>
<protein>
    <submittedName>
        <fullName evidence="2">Uncharacterized protein</fullName>
    </submittedName>
</protein>
<evidence type="ECO:0000256" key="1">
    <source>
        <dbReference type="SAM" id="MobiDB-lite"/>
    </source>
</evidence>
<feature type="compositionally biased region" description="Basic residues" evidence="1">
    <location>
        <begin position="27"/>
        <end position="36"/>
    </location>
</feature>
<organism evidence="2 3">
    <name type="scientific">Arachis hypogaea</name>
    <name type="common">Peanut</name>
    <dbReference type="NCBI Taxonomy" id="3818"/>
    <lineage>
        <taxon>Eukaryota</taxon>
        <taxon>Viridiplantae</taxon>
        <taxon>Streptophyta</taxon>
        <taxon>Embryophyta</taxon>
        <taxon>Tracheophyta</taxon>
        <taxon>Spermatophyta</taxon>
        <taxon>Magnoliopsida</taxon>
        <taxon>eudicotyledons</taxon>
        <taxon>Gunneridae</taxon>
        <taxon>Pentapetalae</taxon>
        <taxon>rosids</taxon>
        <taxon>fabids</taxon>
        <taxon>Fabales</taxon>
        <taxon>Fabaceae</taxon>
        <taxon>Papilionoideae</taxon>
        <taxon>50 kb inversion clade</taxon>
        <taxon>dalbergioids sensu lato</taxon>
        <taxon>Dalbergieae</taxon>
        <taxon>Pterocarpus clade</taxon>
        <taxon>Arachis</taxon>
    </lineage>
</organism>
<reference evidence="2 3" key="1">
    <citation type="submission" date="2019-01" db="EMBL/GenBank/DDBJ databases">
        <title>Sequencing of cultivated peanut Arachis hypogaea provides insights into genome evolution and oil improvement.</title>
        <authorList>
            <person name="Chen X."/>
        </authorList>
    </citation>
    <scope>NUCLEOTIDE SEQUENCE [LARGE SCALE GENOMIC DNA]</scope>
    <source>
        <strain evidence="3">cv. Fuhuasheng</strain>
        <tissue evidence="2">Leaves</tissue>
    </source>
</reference>